<dbReference type="Proteomes" id="UP001595925">
    <property type="component" value="Unassembled WGS sequence"/>
</dbReference>
<organism evidence="3 4">
    <name type="scientific">Saliphagus infecundisoli</name>
    <dbReference type="NCBI Taxonomy" id="1849069"/>
    <lineage>
        <taxon>Archaea</taxon>
        <taxon>Methanobacteriati</taxon>
        <taxon>Methanobacteriota</taxon>
        <taxon>Stenosarchaea group</taxon>
        <taxon>Halobacteria</taxon>
        <taxon>Halobacteriales</taxon>
        <taxon>Natrialbaceae</taxon>
        <taxon>Saliphagus</taxon>
    </lineage>
</organism>
<dbReference type="AlphaFoldDB" id="A0ABD5QDP6"/>
<feature type="domain" description="Oligogalacturonate lyase" evidence="2">
    <location>
        <begin position="12"/>
        <end position="261"/>
    </location>
</feature>
<keyword evidence="4" id="KW-1185">Reference proteome</keyword>
<keyword evidence="3" id="KW-0456">Lyase</keyword>
<dbReference type="GO" id="GO:0016829">
    <property type="term" value="F:lyase activity"/>
    <property type="evidence" value="ECO:0007669"/>
    <property type="project" value="UniProtKB-KW"/>
</dbReference>
<protein>
    <submittedName>
        <fullName evidence="3">Oligogalacturonate lyase family protein</fullName>
    </submittedName>
</protein>
<gene>
    <name evidence="3" type="ORF">ACFPFO_08560</name>
</gene>
<proteinExistence type="predicted"/>
<evidence type="ECO:0000259" key="2">
    <source>
        <dbReference type="Pfam" id="PF14583"/>
    </source>
</evidence>
<evidence type="ECO:0000256" key="1">
    <source>
        <dbReference type="SAM" id="MobiDB-lite"/>
    </source>
</evidence>
<dbReference type="InterPro" id="IPR015943">
    <property type="entry name" value="WD40/YVTN_repeat-like_dom_sf"/>
</dbReference>
<evidence type="ECO:0000313" key="4">
    <source>
        <dbReference type="Proteomes" id="UP001595925"/>
    </source>
</evidence>
<dbReference type="SUPFAM" id="SSF82171">
    <property type="entry name" value="DPP6 N-terminal domain-like"/>
    <property type="match status" value="1"/>
</dbReference>
<dbReference type="Gene3D" id="2.130.10.10">
    <property type="entry name" value="YVTN repeat-like/Quinoprotein amine dehydrogenase"/>
    <property type="match status" value="1"/>
</dbReference>
<accession>A0ABD5QDP6</accession>
<feature type="region of interest" description="Disordered" evidence="1">
    <location>
        <begin position="1"/>
        <end position="25"/>
    </location>
</feature>
<reference evidence="3 4" key="1">
    <citation type="journal article" date="2019" name="Int. J. Syst. Evol. Microbiol.">
        <title>The Global Catalogue of Microorganisms (GCM) 10K type strain sequencing project: providing services to taxonomists for standard genome sequencing and annotation.</title>
        <authorList>
            <consortium name="The Broad Institute Genomics Platform"/>
            <consortium name="The Broad Institute Genome Sequencing Center for Infectious Disease"/>
            <person name="Wu L."/>
            <person name="Ma J."/>
        </authorList>
    </citation>
    <scope>NUCLEOTIDE SEQUENCE [LARGE SCALE GENOMIC DNA]</scope>
    <source>
        <strain evidence="3 4">CGMCC 1.15824</strain>
    </source>
</reference>
<comment type="caution">
    <text evidence="3">The sequence shown here is derived from an EMBL/GenBank/DDBJ whole genome shotgun (WGS) entry which is preliminary data.</text>
</comment>
<dbReference type="InterPro" id="IPR027946">
    <property type="entry name" value="Ogl_dom"/>
</dbReference>
<feature type="compositionally biased region" description="Basic and acidic residues" evidence="1">
    <location>
        <begin position="344"/>
        <end position="358"/>
    </location>
</feature>
<dbReference type="EMBL" id="JBHSJG010000032">
    <property type="protein sequence ID" value="MFC4987815.1"/>
    <property type="molecule type" value="Genomic_DNA"/>
</dbReference>
<feature type="region of interest" description="Disordered" evidence="1">
    <location>
        <begin position="344"/>
        <end position="377"/>
    </location>
</feature>
<evidence type="ECO:0000313" key="3">
    <source>
        <dbReference type="EMBL" id="MFC4987815.1"/>
    </source>
</evidence>
<dbReference type="RefSeq" id="WP_224828319.1">
    <property type="nucleotide sequence ID" value="NZ_JAIVEF010000005.1"/>
</dbReference>
<name>A0ABD5QDP6_9EURY</name>
<dbReference type="Pfam" id="PF14583">
    <property type="entry name" value="Pectate_lyase22"/>
    <property type="match status" value="1"/>
</dbReference>
<sequence length="404" mass="45260">MDTALRQGPAAGTERPAEWSEYDDPETGATVTRLTDTADSGNWHLYFTENGWDDGGRRLLIQSDRMGSRQLHSVDLETGEITQLTDLPHPIDGVTRAGERALFWCGDRLAVLELDSLRVRELYERPEGYGGSHTAGTADGERVVVAIAAETEFNREFENRGAWIKARMDANPHSQIISVPIAGGEPTVHVEDERWLNHVNASPTRPDLVTYCEEGPWEAVDRIRVLDLASGEQWRARPTDEGEAVGHEYWLADGEHVGYHGWRGTRDEPDPFFGRVRYDGTDRREWPAPDLYTHVHSNGPERVVCDGTHRGAPFDLLWERREEDGGDGGSEEYAGPWKLAHHGWESDDDAHPHSRLSPDDSQVVFDASEDDADAGSDVYLVEVPDDVTELPRFDLEGFEPATDR</sequence>